<dbReference type="Proteomes" id="UP000087766">
    <property type="component" value="Chromosome 9"/>
</dbReference>
<dbReference type="PANTHER" id="PTHR33223:SF11">
    <property type="entry name" value="ELEMENT PROTEIN, PUTATIVE-RELATED"/>
    <property type="match status" value="1"/>
</dbReference>
<dbReference type="Pfam" id="PF03732">
    <property type="entry name" value="Retrotrans_gag"/>
    <property type="match status" value="1"/>
</dbReference>
<accession>A0A1S3VBB1</accession>
<reference evidence="3" key="2">
    <citation type="submission" date="2025-08" db="UniProtKB">
        <authorList>
            <consortium name="RefSeq"/>
        </authorList>
    </citation>
    <scope>IDENTIFICATION</scope>
    <source>
        <tissue evidence="3">Leaf</tissue>
    </source>
</reference>
<proteinExistence type="predicted"/>
<evidence type="ECO:0000259" key="1">
    <source>
        <dbReference type="Pfam" id="PF03732"/>
    </source>
</evidence>
<name>A0A1S3VBB1_VIGRR</name>
<dbReference type="RefSeq" id="XP_014515641.1">
    <property type="nucleotide sequence ID" value="XM_014660155.1"/>
</dbReference>
<organism evidence="2 3">
    <name type="scientific">Vigna radiata var. radiata</name>
    <name type="common">Mung bean</name>
    <name type="synonym">Phaseolus aureus</name>
    <dbReference type="NCBI Taxonomy" id="3916"/>
    <lineage>
        <taxon>Eukaryota</taxon>
        <taxon>Viridiplantae</taxon>
        <taxon>Streptophyta</taxon>
        <taxon>Embryophyta</taxon>
        <taxon>Tracheophyta</taxon>
        <taxon>Spermatophyta</taxon>
        <taxon>Magnoliopsida</taxon>
        <taxon>eudicotyledons</taxon>
        <taxon>Gunneridae</taxon>
        <taxon>Pentapetalae</taxon>
        <taxon>rosids</taxon>
        <taxon>fabids</taxon>
        <taxon>Fabales</taxon>
        <taxon>Fabaceae</taxon>
        <taxon>Papilionoideae</taxon>
        <taxon>50 kb inversion clade</taxon>
        <taxon>NPAAA clade</taxon>
        <taxon>indigoferoid/millettioid clade</taxon>
        <taxon>Phaseoleae</taxon>
        <taxon>Vigna</taxon>
    </lineage>
</organism>
<gene>
    <name evidence="3" type="primary">LOC106773465</name>
</gene>
<dbReference type="GeneID" id="106773465"/>
<feature type="domain" description="Retrotransposon gag" evidence="1">
    <location>
        <begin position="87"/>
        <end position="152"/>
    </location>
</feature>
<dbReference type="AlphaFoldDB" id="A0A1S3VBB1"/>
<dbReference type="OrthoDB" id="1430821at2759"/>
<evidence type="ECO:0000313" key="2">
    <source>
        <dbReference type="Proteomes" id="UP000087766"/>
    </source>
</evidence>
<protein>
    <submittedName>
        <fullName evidence="3">Uncharacterized protein LOC106773465</fullName>
    </submittedName>
</protein>
<evidence type="ECO:0000313" key="3">
    <source>
        <dbReference type="RefSeq" id="XP_014515641.1"/>
    </source>
</evidence>
<dbReference type="PANTHER" id="PTHR33223">
    <property type="entry name" value="CCHC-TYPE DOMAIN-CONTAINING PROTEIN"/>
    <property type="match status" value="1"/>
</dbReference>
<sequence length="263" mass="29323">MAGEGGPRRTLADASNVIGPQSFNSIAMPRDNTLNMVMNPVLIHLVQSNQFHGLSNESPYDHLTTFNEICNTVKINGLPDDRIKLNLFPFSLGSNSKLWLNSFPEGTFTTWEVVVNKFLSKYFPQSKINKGKMEISSFRQGMEETLDAVARGNIKIKTADEAYKLPEDMAVNENETLNERGVIAQKRGVLQLPTKDALLAQNKLLSQQLDNLSKIIAQLPKEMRNVSQAQQPLCDFCGGDHVNGQCAFPEEAQEEANYMGNQF</sequence>
<reference evidence="2" key="1">
    <citation type="journal article" date="2014" name="Nat. Commun.">
        <title>Genome sequence of mungbean and insights into evolution within Vigna species.</title>
        <authorList>
            <person name="Kang Y.J."/>
            <person name="Kim S.K."/>
            <person name="Kim M.Y."/>
            <person name="Lestari P."/>
            <person name="Kim K.H."/>
            <person name="Ha B.K."/>
            <person name="Jun T.H."/>
            <person name="Hwang W.J."/>
            <person name="Lee T."/>
            <person name="Lee J."/>
            <person name="Shim S."/>
            <person name="Yoon M.Y."/>
            <person name="Jang Y.E."/>
            <person name="Han K.S."/>
            <person name="Taeprayoon P."/>
            <person name="Yoon N."/>
            <person name="Somta P."/>
            <person name="Tanya P."/>
            <person name="Kim K.S."/>
            <person name="Gwag J.G."/>
            <person name="Moon J.K."/>
            <person name="Lee Y.H."/>
            <person name="Park B.S."/>
            <person name="Bombarely A."/>
            <person name="Doyle J.J."/>
            <person name="Jackson S.A."/>
            <person name="Schafleitner R."/>
            <person name="Srinives P."/>
            <person name="Varshney R.K."/>
            <person name="Lee S.H."/>
        </authorList>
    </citation>
    <scope>NUCLEOTIDE SEQUENCE [LARGE SCALE GENOMIC DNA]</scope>
    <source>
        <strain evidence="2">cv. VC1973A</strain>
    </source>
</reference>
<dbReference type="InterPro" id="IPR005162">
    <property type="entry name" value="Retrotrans_gag_dom"/>
</dbReference>
<dbReference type="KEGG" id="vra:106773465"/>
<keyword evidence="2" id="KW-1185">Reference proteome</keyword>